<dbReference type="PIRSF" id="PIRSF001892">
    <property type="entry name" value="CyaE"/>
    <property type="match status" value="1"/>
</dbReference>
<evidence type="ECO:0000256" key="4">
    <source>
        <dbReference type="ARBA" id="ARBA00022692"/>
    </source>
</evidence>
<feature type="chain" id="PRO_5015399101" description="Protein CyaE" evidence="8">
    <location>
        <begin position="21"/>
        <end position="451"/>
    </location>
</feature>
<keyword evidence="7" id="KW-0204">Cytolysis</keyword>
<feature type="signal peptide" evidence="8">
    <location>
        <begin position="1"/>
        <end position="20"/>
    </location>
</feature>
<evidence type="ECO:0000256" key="5">
    <source>
        <dbReference type="ARBA" id="ARBA00023136"/>
    </source>
</evidence>
<evidence type="ECO:0000256" key="7">
    <source>
        <dbReference type="PIRNR" id="PIRNR001892"/>
    </source>
</evidence>
<keyword evidence="3" id="KW-1134">Transmembrane beta strand</keyword>
<dbReference type="EMBL" id="MINH01000019">
    <property type="protein sequence ID" value="POG09381.1"/>
    <property type="molecule type" value="Genomic_DNA"/>
</dbReference>
<keyword evidence="7" id="KW-0354">Hemolysis</keyword>
<dbReference type="GO" id="GO:0031640">
    <property type="term" value="P:killing of cells of another organism"/>
    <property type="evidence" value="ECO:0007669"/>
    <property type="project" value="UniProtKB-KW"/>
</dbReference>
<dbReference type="SUPFAM" id="SSF56954">
    <property type="entry name" value="Outer membrane efflux proteins (OEP)"/>
    <property type="match status" value="1"/>
</dbReference>
<dbReference type="InterPro" id="IPR051906">
    <property type="entry name" value="TolC-like"/>
</dbReference>
<evidence type="ECO:0000256" key="8">
    <source>
        <dbReference type="SAM" id="SignalP"/>
    </source>
</evidence>
<organism evidence="9 10">
    <name type="scientific">Pseudomonas putida</name>
    <name type="common">Arthrobacter siderocapsulatus</name>
    <dbReference type="NCBI Taxonomy" id="303"/>
    <lineage>
        <taxon>Bacteria</taxon>
        <taxon>Pseudomonadati</taxon>
        <taxon>Pseudomonadota</taxon>
        <taxon>Gammaproteobacteria</taxon>
        <taxon>Pseudomonadales</taxon>
        <taxon>Pseudomonadaceae</taxon>
        <taxon>Pseudomonas</taxon>
    </lineage>
</organism>
<dbReference type="GO" id="GO:1990281">
    <property type="term" value="C:efflux pump complex"/>
    <property type="evidence" value="ECO:0007669"/>
    <property type="project" value="TreeGrafter"/>
</dbReference>
<dbReference type="PANTHER" id="PTHR30026:SF20">
    <property type="entry name" value="OUTER MEMBRANE PROTEIN TOLC"/>
    <property type="match status" value="1"/>
</dbReference>
<proteinExistence type="inferred from homology"/>
<sequence>MKRRAMLAMVICLCSLQGQAAQSLQACPGPLPADQPLALSRAVAMALCADPELQAAWRTQLSSQASMEAERSAYWPTLQGQANIGRANRRTRYDGFPEANSSLNARTSGYGLSLNWVLYDFGLREARVESARQLLNAASSSRVEKIQQVVLATSKAFYQVQASSALLEARRSIEALAADSLRVTTAKHQAGAGERADRLQAQTTFEQAQLERVLAEGDLAIANGALASALNLSPSAPLRLEALDEPQGQEARFMQSVDALMEQARQVHPSVDSARAQWASSLAKAEAERAQGRPTFSLYSDYRHDDTPVEQVASRQQIETWTVGVQVSVPIFDGFLARRRARAAEAEAAAREQDLYGAQRAIALSVWRSRQSLEARTQALVISRRLVASASQSHRVALGRYKAGVGSIIELLNAQNDLANAQQRRVASMVDWYTARLQLAADLGQLDGREY</sequence>
<evidence type="ECO:0000313" key="10">
    <source>
        <dbReference type="Proteomes" id="UP000237230"/>
    </source>
</evidence>
<dbReference type="InterPro" id="IPR028351">
    <property type="entry name" value="CyaE"/>
</dbReference>
<dbReference type="AlphaFoldDB" id="A0A2S3X1B8"/>
<name>A0A2S3X1B8_PSEPU</name>
<evidence type="ECO:0000256" key="6">
    <source>
        <dbReference type="ARBA" id="ARBA00023237"/>
    </source>
</evidence>
<keyword evidence="5 7" id="KW-0472">Membrane</keyword>
<dbReference type="PANTHER" id="PTHR30026">
    <property type="entry name" value="OUTER MEMBRANE PROTEIN TOLC"/>
    <property type="match status" value="1"/>
</dbReference>
<dbReference type="RefSeq" id="WP_103446252.1">
    <property type="nucleotide sequence ID" value="NZ_MINH01000019.1"/>
</dbReference>
<protein>
    <recommendedName>
        <fullName evidence="7">Protein CyaE</fullName>
    </recommendedName>
</protein>
<dbReference type="InterPro" id="IPR003423">
    <property type="entry name" value="OMP_efflux"/>
</dbReference>
<evidence type="ECO:0000256" key="2">
    <source>
        <dbReference type="ARBA" id="ARBA00022448"/>
    </source>
</evidence>
<keyword evidence="4" id="KW-0812">Transmembrane</keyword>
<reference evidence="9 10" key="2">
    <citation type="submission" date="2018-03" db="EMBL/GenBank/DDBJ databases">
        <title>Draft genome of Pseudomonas putida strain KH-21-114.</title>
        <authorList>
            <person name="Yoshizawa S."/>
            <person name="Khan N.H."/>
            <person name="Nishimura M."/>
            <person name="Chiura H.X."/>
            <person name="Ogura Y."/>
            <person name="Hayashi T."/>
            <person name="Kogure K."/>
        </authorList>
    </citation>
    <scope>NUCLEOTIDE SEQUENCE [LARGE SCALE GENOMIC DNA]</scope>
    <source>
        <strain evidence="9 10">KH-21-114</strain>
    </source>
</reference>
<dbReference type="GO" id="GO:0009279">
    <property type="term" value="C:cell outer membrane"/>
    <property type="evidence" value="ECO:0007669"/>
    <property type="project" value="UniProtKB-SubCell"/>
</dbReference>
<evidence type="ECO:0000256" key="3">
    <source>
        <dbReference type="ARBA" id="ARBA00022452"/>
    </source>
</evidence>
<comment type="similarity">
    <text evidence="1 7">Belongs to the outer membrane factor (OMF) (TC 1.B.17) family.</text>
</comment>
<dbReference type="Pfam" id="PF02321">
    <property type="entry name" value="OEP"/>
    <property type="match status" value="2"/>
</dbReference>
<keyword evidence="2 7" id="KW-0813">Transport</keyword>
<dbReference type="GO" id="GO:0015288">
    <property type="term" value="F:porin activity"/>
    <property type="evidence" value="ECO:0007669"/>
    <property type="project" value="TreeGrafter"/>
</dbReference>
<dbReference type="GO" id="GO:0015562">
    <property type="term" value="F:efflux transmembrane transporter activity"/>
    <property type="evidence" value="ECO:0007669"/>
    <property type="project" value="InterPro"/>
</dbReference>
<keyword evidence="8" id="KW-0732">Signal</keyword>
<dbReference type="PROSITE" id="PS51257">
    <property type="entry name" value="PROKAR_LIPOPROTEIN"/>
    <property type="match status" value="1"/>
</dbReference>
<comment type="function">
    <text evidence="7">CyaE is necessary for transport of calmodulin-sensitive adenylate cyclase-hemolysin (cyclolysin).</text>
</comment>
<dbReference type="OrthoDB" id="5296315at2"/>
<comment type="caution">
    <text evidence="9">The sequence shown here is derived from an EMBL/GenBank/DDBJ whole genome shotgun (WGS) entry which is preliminary data.</text>
</comment>
<dbReference type="Gene3D" id="1.20.1600.10">
    <property type="entry name" value="Outer membrane efflux proteins (OEP)"/>
    <property type="match status" value="1"/>
</dbReference>
<keyword evidence="6 7" id="KW-0998">Cell outer membrane</keyword>
<reference evidence="9 10" key="1">
    <citation type="submission" date="2016-08" db="EMBL/GenBank/DDBJ databases">
        <authorList>
            <person name="Seilhamer J.J."/>
        </authorList>
    </citation>
    <scope>NUCLEOTIDE SEQUENCE [LARGE SCALE GENOMIC DNA]</scope>
    <source>
        <strain evidence="9 10">KH-21-114</strain>
    </source>
</reference>
<gene>
    <name evidence="9" type="ORF">BGP84_06420</name>
</gene>
<evidence type="ECO:0000313" key="9">
    <source>
        <dbReference type="EMBL" id="POG09381.1"/>
    </source>
</evidence>
<comment type="subcellular location">
    <subcellularLocation>
        <location evidence="7">Cell outer membrane</location>
        <topology evidence="7">Peripheral membrane protein</topology>
    </subcellularLocation>
</comment>
<evidence type="ECO:0000256" key="1">
    <source>
        <dbReference type="ARBA" id="ARBA00007613"/>
    </source>
</evidence>
<accession>A0A2S3X1B8</accession>
<dbReference type="Proteomes" id="UP000237230">
    <property type="component" value="Unassembled WGS sequence"/>
</dbReference>